<dbReference type="PROSITE" id="PS50268">
    <property type="entry name" value="CADHERIN_2"/>
    <property type="match status" value="10"/>
</dbReference>
<keyword evidence="7 12" id="KW-0106">Calcium</keyword>
<dbReference type="FunFam" id="3.30.160.60:FF:000446">
    <property type="entry name" value="Zinc finger protein"/>
    <property type="match status" value="1"/>
</dbReference>
<proteinExistence type="predicted"/>
<feature type="domain" description="C2H2-type" evidence="14">
    <location>
        <begin position="691"/>
        <end position="718"/>
    </location>
</feature>
<feature type="domain" description="Cadherin" evidence="15">
    <location>
        <begin position="2383"/>
        <end position="2497"/>
    </location>
</feature>
<feature type="domain" description="C2H2-type" evidence="14">
    <location>
        <begin position="663"/>
        <end position="690"/>
    </location>
</feature>
<keyword evidence="10" id="KW-0325">Glycoprotein</keyword>
<feature type="domain" description="C2H2-type" evidence="14">
    <location>
        <begin position="336"/>
        <end position="363"/>
    </location>
</feature>
<feature type="domain" description="Cadherin" evidence="15">
    <location>
        <begin position="2272"/>
        <end position="2367"/>
    </location>
</feature>
<name>A0A7R9JT74_TIMGE</name>
<evidence type="ECO:0000256" key="9">
    <source>
        <dbReference type="ARBA" id="ARBA00023136"/>
    </source>
</evidence>
<feature type="domain" description="C2H2-type" evidence="14">
    <location>
        <begin position="540"/>
        <end position="568"/>
    </location>
</feature>
<evidence type="ECO:0000256" key="11">
    <source>
        <dbReference type="PROSITE-ProRule" id="PRU00042"/>
    </source>
</evidence>
<feature type="domain" description="Cadherin" evidence="15">
    <location>
        <begin position="1529"/>
        <end position="1667"/>
    </location>
</feature>
<evidence type="ECO:0000256" key="5">
    <source>
        <dbReference type="ARBA" id="ARBA00022771"/>
    </source>
</evidence>
<dbReference type="GO" id="GO:0048598">
    <property type="term" value="P:embryonic morphogenesis"/>
    <property type="evidence" value="ECO:0007669"/>
    <property type="project" value="UniProtKB-ARBA"/>
</dbReference>
<keyword evidence="2 13" id="KW-0812">Transmembrane</keyword>
<feature type="domain" description="C2H2-type" evidence="14">
    <location>
        <begin position="364"/>
        <end position="391"/>
    </location>
</feature>
<protein>
    <submittedName>
        <fullName evidence="16">Uncharacterized protein</fullName>
    </submittedName>
</protein>
<dbReference type="InterPro" id="IPR020894">
    <property type="entry name" value="Cadherin_CS"/>
</dbReference>
<feature type="domain" description="Cadherin" evidence="15">
    <location>
        <begin position="2134"/>
        <end position="2241"/>
    </location>
</feature>
<dbReference type="PANTHER" id="PTHR24028:SF328">
    <property type="entry name" value="CADHERIN-3"/>
    <property type="match status" value="1"/>
</dbReference>
<feature type="domain" description="Cadherin" evidence="15">
    <location>
        <begin position="1668"/>
        <end position="1779"/>
    </location>
</feature>
<feature type="domain" description="C2H2-type" evidence="14">
    <location>
        <begin position="478"/>
        <end position="506"/>
    </location>
</feature>
<dbReference type="Pfam" id="PF00096">
    <property type="entry name" value="zf-C2H2"/>
    <property type="match status" value="4"/>
</dbReference>
<dbReference type="PROSITE" id="PS50157">
    <property type="entry name" value="ZINC_FINGER_C2H2_2"/>
    <property type="match status" value="12"/>
</dbReference>
<dbReference type="FunFam" id="3.30.160.60:FF:000100">
    <property type="entry name" value="Zinc finger 45-like"/>
    <property type="match status" value="2"/>
</dbReference>
<evidence type="ECO:0000313" key="16">
    <source>
        <dbReference type="EMBL" id="CAD7588911.1"/>
    </source>
</evidence>
<dbReference type="Pfam" id="PF13912">
    <property type="entry name" value="zf-C2H2_6"/>
    <property type="match status" value="1"/>
</dbReference>
<feature type="domain" description="C2H2-type" evidence="14">
    <location>
        <begin position="571"/>
        <end position="598"/>
    </location>
</feature>
<evidence type="ECO:0000256" key="13">
    <source>
        <dbReference type="SAM" id="Phobius"/>
    </source>
</evidence>
<keyword evidence="5 11" id="KW-0863">Zinc-finger</keyword>
<keyword evidence="8 13" id="KW-1133">Transmembrane helix</keyword>
<keyword evidence="4" id="KW-0677">Repeat</keyword>
<evidence type="ECO:0000256" key="4">
    <source>
        <dbReference type="ARBA" id="ARBA00022737"/>
    </source>
</evidence>
<feature type="domain" description="C2H2-type" evidence="14">
    <location>
        <begin position="507"/>
        <end position="534"/>
    </location>
</feature>
<dbReference type="SUPFAM" id="SSF49313">
    <property type="entry name" value="Cadherin-like"/>
    <property type="match status" value="9"/>
</dbReference>
<organism evidence="16">
    <name type="scientific">Timema genevievae</name>
    <name type="common">Walking stick</name>
    <dbReference type="NCBI Taxonomy" id="629358"/>
    <lineage>
        <taxon>Eukaryota</taxon>
        <taxon>Metazoa</taxon>
        <taxon>Ecdysozoa</taxon>
        <taxon>Arthropoda</taxon>
        <taxon>Hexapoda</taxon>
        <taxon>Insecta</taxon>
        <taxon>Pterygota</taxon>
        <taxon>Neoptera</taxon>
        <taxon>Polyneoptera</taxon>
        <taxon>Phasmatodea</taxon>
        <taxon>Timematodea</taxon>
        <taxon>Timematoidea</taxon>
        <taxon>Timematidae</taxon>
        <taxon>Timema</taxon>
    </lineage>
</organism>
<dbReference type="GO" id="GO:0005634">
    <property type="term" value="C:nucleus"/>
    <property type="evidence" value="ECO:0007669"/>
    <property type="project" value="UniProtKB-ARBA"/>
</dbReference>
<feature type="domain" description="C2H2-type" evidence="14">
    <location>
        <begin position="394"/>
        <end position="421"/>
    </location>
</feature>
<gene>
    <name evidence="16" type="ORF">TGEB3V08_LOCUS2929</name>
</gene>
<dbReference type="PANTHER" id="PTHR24028">
    <property type="entry name" value="CADHERIN-87A"/>
    <property type="match status" value="1"/>
</dbReference>
<accession>A0A7R9JT74</accession>
<sequence>MVPIEAENKPDASCDCTYDKRINESVLPIMLDLIYKGSVSMARSYVELLIDMAGVLKFDTFSDTKIEYIDDLAYLSWCNHQEVILGNLWGLRDDPSQKLAEHICEDMKDIVVLVKDLTSQDLQAFLDYIYKGEVEFCGSEEEFKAVMSGWIDFDMLPICDAQPCLPLSGVLVEELSLHSLKDDELLKNEHLNMGSNISTLISTNTESSSPLMETDASPLPETYLPISKPKYSIAQDTPQNKVSLALSETSDDMTKLKYCEMEDASSIENGLPGTVKDLSLNAEDIVGLEVPEHKNKVDEGQEVRSSADICQTCQLQFDSRSDFRKHLLVHPDGKMLRCEYCSKGFLKPSHLKIHLRSHTGARPFQCQSCGKQLISKSSLTKHLLTHKRNKEDMFACDICSKSFLSKEYLAEHIRVHTGSKPFQCSQCPMSFVGRTGLNHHVKKHAKEEDKNDTVCDICGKTLSRHALWGHIKSHKKMERCDLCGKVFSTTTALKIHSRTSHLGQRDHQCEKCGKIFLQGSHLSRHIKSHTPKPQQTKGNFSCKECLKTFKKENSLLYHKECEHKEPGECIYPCDFCPKRFVGRSTATYHMRSHTGTRPHVCTSCGRGFIRPDSLRLHMARHRGEKPYACLVCGRKFTSKRSMNKHAGLHKAAPPLDKHLAVPHHCGICKKSFETEDELTNHSQSHVGARPFRCAVCRKTFRYLDSLKRHARVHSTVVPDAPIELQTLYALQVSEQPLEQVGELNEGGKLTPQQSYMSETVIEVSEDLISTGHKEIIISDSVVMEDGICLSVVEVSISWGGTNNPKLGLWAMEAGKMAASTIFVLFTVVCGFTVEGLSWGDPAILLPDDKIANLTFGSYVSDMRRQIMSINEEEPAPVTLCRLNITDGTATVDDISLSLTINTTTVSTSLFLAKGVAGGGIVILLNKTLDYDDQNAPKEYAINILMGGITARIQLTVINVNDNPPQIDADKSTCNIPVKVKEGFVNQINLCRDQGLNPGPSVQKSDILPQDHQENCWNGNIYCNFTCQIKVSDADGSVETNDTVTVYEQSMQQQQEISTTFSFVEDQVIDDYNMLYNISVDEKLDYVTKSIYSLRIVASTSSHRKKGVCVWRRARGRVKGAAVRGYRGHYLEPARPYIALEVSSLESQPGWTFHNNIHVLCPSSEHCQSGAKMADKPFCLPRSGERGTRKGGAKYSWAHGHNGSPIWDCLTICYSSSMASLVLTDSSQLTSDSQHLGDKDRFSMNETSGILTIAWIDRDILTSDIFTFNVVAYKGAEGEFNVSTVPMTVIVLDINDHTPNFTTTETEIWINETSTSLNMQDSIRIQDPDLAMNGTFDIRLQEDPDYYIGTNWSSNFLLVPTRGYQDVNVTLAILNGTRLDYETPEWRDIYLQIVVTERANSTHVNTSNFVIHLIDINNKWPIFDNNSYEVFVYENATKGEFVISCHATDADFNYTDKVTHSLLPESQTSLTINPDTGDVTVNRDNPFNYMQQTEVFLQVLAEDTNDPPHQTYAQLKIKVIEVDNQPPVITSPYDQVHVNENATESTVVTELTATDPDSMANVTLSIDWKTSYATKNGARVQNNSLYDKCMIIKTTTNTSSNNVTGTIIVQKTDVFPTKNMDWGEFDTLFLMIIATDWNTVLPAFATNMNRSVLLAVSIIDVNDNPPVFSQQEYSVNVSENTVPNTLITIITATDADGPGNNEISYTIDLEYSSTGNNEDKNKSWIIDDPVSGHVQTGPENIDCEYVNNMIYIITATDGVFDTSVQLNVSIIDVNDNWPIVREALNVISINETQENGTVILNMKDNSYDLDYSEPFHTLYYQMDFMIDEQLMHYFYLDIDTGNLLAVFTNPKIGFDLAFTNRTSFSLRVTIRDNFKERQIANSNINTNSSYTIYIKDVNNHSPVFQPVNGNLFETNTHVVEEGKTIVVSQLLLTRTIVVSQLLLTRTIAVSQTLLIRSIAVSQQLLTRAIAVSQPLLTRSIAVSQPPLTRTIKVSQPLHARDIAVSQPLITRAIADSVVLSYFSATDADSDPPNNWIHYEILSITSVNGNNANPSDLFWIKDNEDNKTATIMAGKGLSDSYGNYSIIFYAEDRGEYPGPLNQTSDPYTIVIKGYNDHAPVFVFPNKSVDHLVLSKENSDTSGVMLYTEETWLDNIQATDEDENDNIYKNGTAYYKIIGSDVAKKYLNINMGSGRLSLIDTFDSLDVSMFNLTIQAYDGGPEPLSTNRTLKIYIKSGDLKEPYFETQIDTANFTENTTVIADYVPDSEYHTLPEVIDPDKDVNDVLGLTEDIYYYLFNSTNDGMEHFLVDKSTGILKVDPNNVLDREVYNNYTLGIVVTKKDTKPKYVETKSFLTVNIKVIDIKDTPPNFKEDIYSGGLLLGDKNGKTIFVVEATDYDEDDEITFTISSDIHTSDSSLNSWVQKPFLMTQSNQIDQVTRVATANGTLTNNFDLEDSNMKGHFTFEIKATDLGNNSNVVPAKVYIISKSNQVIFRFTNPMEDLNVINTFTSSFNTTCNIDSIRRVTTRASLTSENSTDVTTHFINTATDLPVDAADIQLRASEIRTSKIRSVANPDRREMNIQDKVIKLKLAFSQKGLLFESYQGGSKATEAQNMEQVLQTVLIVVSVVLGTLVVVLFAAFFFRTRSLNRRLESLSTTKFGSQDSGLNRIGMAMPNTNKHALDGSNPVWKSENLPTRDIDTASIGSGDSDLIGIENSPEFNHYQDAGMRRESFNPLYGYNGVSDITREKEGNNNKDSDIGHIMNFTERKNVPITEL</sequence>
<evidence type="ECO:0000256" key="2">
    <source>
        <dbReference type="ARBA" id="ARBA00022692"/>
    </source>
</evidence>
<dbReference type="CDD" id="cd11304">
    <property type="entry name" value="Cadherin_repeat"/>
    <property type="match status" value="6"/>
</dbReference>
<dbReference type="FunFam" id="3.30.160.60:FF:000624">
    <property type="entry name" value="zinc finger protein 697"/>
    <property type="match status" value="2"/>
</dbReference>
<evidence type="ECO:0000256" key="10">
    <source>
        <dbReference type="ARBA" id="ARBA00023180"/>
    </source>
</evidence>
<evidence type="ECO:0000256" key="6">
    <source>
        <dbReference type="ARBA" id="ARBA00022833"/>
    </source>
</evidence>
<dbReference type="PROSITE" id="PS00232">
    <property type="entry name" value="CADHERIN_1"/>
    <property type="match status" value="3"/>
</dbReference>
<evidence type="ECO:0000256" key="1">
    <source>
        <dbReference type="ARBA" id="ARBA00004167"/>
    </source>
</evidence>
<dbReference type="InterPro" id="IPR013087">
    <property type="entry name" value="Znf_C2H2_type"/>
</dbReference>
<dbReference type="GO" id="GO:0007156">
    <property type="term" value="P:homophilic cell adhesion via plasma membrane adhesion molecules"/>
    <property type="evidence" value="ECO:0007669"/>
    <property type="project" value="InterPro"/>
</dbReference>
<dbReference type="Pfam" id="PF00028">
    <property type="entry name" value="Cadherin"/>
    <property type="match status" value="1"/>
</dbReference>
<keyword evidence="9 13" id="KW-0472">Membrane</keyword>
<comment type="subcellular location">
    <subcellularLocation>
        <location evidence="1">Membrane</location>
        <topology evidence="1">Single-pass membrane protein</topology>
    </subcellularLocation>
</comment>
<dbReference type="SMART" id="SM00112">
    <property type="entry name" value="CA"/>
    <property type="match status" value="11"/>
</dbReference>
<dbReference type="Gene3D" id="2.60.40.60">
    <property type="entry name" value="Cadherins"/>
    <property type="match status" value="10"/>
</dbReference>
<dbReference type="InterPro" id="IPR015919">
    <property type="entry name" value="Cadherin-like_sf"/>
</dbReference>
<feature type="domain" description="C2H2-type" evidence="14">
    <location>
        <begin position="627"/>
        <end position="654"/>
    </location>
</feature>
<feature type="domain" description="Cadherin" evidence="15">
    <location>
        <begin position="1301"/>
        <end position="1422"/>
    </location>
</feature>
<reference evidence="16" key="1">
    <citation type="submission" date="2020-11" db="EMBL/GenBank/DDBJ databases">
        <authorList>
            <person name="Tran Van P."/>
        </authorList>
    </citation>
    <scope>NUCLEOTIDE SEQUENCE</scope>
</reference>
<evidence type="ECO:0000256" key="3">
    <source>
        <dbReference type="ARBA" id="ARBA00022723"/>
    </source>
</evidence>
<evidence type="ECO:0000256" key="8">
    <source>
        <dbReference type="ARBA" id="ARBA00022989"/>
    </source>
</evidence>
<feature type="transmembrane region" description="Helical" evidence="13">
    <location>
        <begin position="2618"/>
        <end position="2639"/>
    </location>
</feature>
<dbReference type="InterPro" id="IPR050174">
    <property type="entry name" value="Protocadherin/Cadherin-CA"/>
</dbReference>
<dbReference type="InterPro" id="IPR036236">
    <property type="entry name" value="Znf_C2H2_sf"/>
</dbReference>
<keyword evidence="6" id="KW-0862">Zinc</keyword>
<feature type="domain" description="Cadherin" evidence="15">
    <location>
        <begin position="1423"/>
        <end position="1528"/>
    </location>
</feature>
<dbReference type="GO" id="GO:0005509">
    <property type="term" value="F:calcium ion binding"/>
    <property type="evidence" value="ECO:0007669"/>
    <property type="project" value="UniProtKB-UniRule"/>
</dbReference>
<feature type="domain" description="Cadherin" evidence="15">
    <location>
        <begin position="1227"/>
        <end position="1300"/>
    </location>
</feature>
<dbReference type="EMBL" id="OE839905">
    <property type="protein sequence ID" value="CAD7588911.1"/>
    <property type="molecule type" value="Genomic_DNA"/>
</dbReference>
<feature type="domain" description="Cadherin" evidence="15">
    <location>
        <begin position="1780"/>
        <end position="1903"/>
    </location>
</feature>
<evidence type="ECO:0000256" key="12">
    <source>
        <dbReference type="PROSITE-ProRule" id="PRU00043"/>
    </source>
</evidence>
<dbReference type="InterPro" id="IPR002126">
    <property type="entry name" value="Cadherin-like_dom"/>
</dbReference>
<dbReference type="PROSITE" id="PS00028">
    <property type="entry name" value="ZINC_FINGER_C2H2_1"/>
    <property type="match status" value="11"/>
</dbReference>
<keyword evidence="3" id="KW-0479">Metal-binding</keyword>
<dbReference type="SMART" id="SM00355">
    <property type="entry name" value="ZnF_C2H2"/>
    <property type="match status" value="14"/>
</dbReference>
<dbReference type="PRINTS" id="PR00205">
    <property type="entry name" value="CADHERIN"/>
</dbReference>
<evidence type="ECO:0000256" key="7">
    <source>
        <dbReference type="ARBA" id="ARBA00022837"/>
    </source>
</evidence>
<feature type="domain" description="C2H2-type" evidence="14">
    <location>
        <begin position="422"/>
        <end position="449"/>
    </location>
</feature>
<evidence type="ECO:0000259" key="14">
    <source>
        <dbReference type="PROSITE" id="PS50157"/>
    </source>
</evidence>
<dbReference type="GO" id="GO:0005886">
    <property type="term" value="C:plasma membrane"/>
    <property type="evidence" value="ECO:0007669"/>
    <property type="project" value="InterPro"/>
</dbReference>
<dbReference type="Gene3D" id="3.30.160.60">
    <property type="entry name" value="Classic Zinc Finger"/>
    <property type="match status" value="9"/>
</dbReference>
<feature type="domain" description="Cadherin" evidence="15">
    <location>
        <begin position="2015"/>
        <end position="2119"/>
    </location>
</feature>
<dbReference type="GO" id="GO:0008270">
    <property type="term" value="F:zinc ion binding"/>
    <property type="evidence" value="ECO:0007669"/>
    <property type="project" value="UniProtKB-KW"/>
</dbReference>
<dbReference type="SUPFAM" id="SSF57667">
    <property type="entry name" value="beta-beta-alpha zinc fingers"/>
    <property type="match status" value="8"/>
</dbReference>
<feature type="domain" description="C2H2-type" evidence="14">
    <location>
        <begin position="599"/>
        <end position="626"/>
    </location>
</feature>
<evidence type="ECO:0000259" key="15">
    <source>
        <dbReference type="PROSITE" id="PS50268"/>
    </source>
</evidence>